<comment type="caution">
    <text evidence="1">The sequence shown here is derived from an EMBL/GenBank/DDBJ whole genome shotgun (WGS) entry which is preliminary data.</text>
</comment>
<dbReference type="EMBL" id="CAXIEN010000086">
    <property type="protein sequence ID" value="CAL1275663.1"/>
    <property type="molecule type" value="Genomic_DNA"/>
</dbReference>
<gene>
    <name evidence="1" type="ORF">LARSCL_LOCUS8220</name>
</gene>
<dbReference type="AlphaFoldDB" id="A0AAV1ZV18"/>
<protein>
    <submittedName>
        <fullName evidence="1">Uncharacterized protein</fullName>
    </submittedName>
</protein>
<organism evidence="1 2">
    <name type="scientific">Larinioides sclopetarius</name>
    <dbReference type="NCBI Taxonomy" id="280406"/>
    <lineage>
        <taxon>Eukaryota</taxon>
        <taxon>Metazoa</taxon>
        <taxon>Ecdysozoa</taxon>
        <taxon>Arthropoda</taxon>
        <taxon>Chelicerata</taxon>
        <taxon>Arachnida</taxon>
        <taxon>Araneae</taxon>
        <taxon>Araneomorphae</taxon>
        <taxon>Entelegynae</taxon>
        <taxon>Araneoidea</taxon>
        <taxon>Araneidae</taxon>
        <taxon>Larinioides</taxon>
    </lineage>
</organism>
<evidence type="ECO:0000313" key="1">
    <source>
        <dbReference type="EMBL" id="CAL1275663.1"/>
    </source>
</evidence>
<proteinExistence type="predicted"/>
<evidence type="ECO:0000313" key="2">
    <source>
        <dbReference type="Proteomes" id="UP001497382"/>
    </source>
</evidence>
<name>A0AAV1ZV18_9ARAC</name>
<accession>A0AAV1ZV18</accession>
<keyword evidence="2" id="KW-1185">Reference proteome</keyword>
<dbReference type="Proteomes" id="UP001497382">
    <property type="component" value="Unassembled WGS sequence"/>
</dbReference>
<reference evidence="1 2" key="1">
    <citation type="submission" date="2024-04" db="EMBL/GenBank/DDBJ databases">
        <authorList>
            <person name="Rising A."/>
            <person name="Reimegard J."/>
            <person name="Sonavane S."/>
            <person name="Akerstrom W."/>
            <person name="Nylinder S."/>
            <person name="Hedman E."/>
            <person name="Kallberg Y."/>
        </authorList>
    </citation>
    <scope>NUCLEOTIDE SEQUENCE [LARGE SCALE GENOMIC DNA]</scope>
</reference>
<sequence>MEGQQREALCDLPAFGTLFSVKGDRPFVELYRIGQQHAQEEAGSPQTHEIFTDSFVESLISCILSSEKKVHIVNENDTWVRFGNKIVARGMRNSGGSLNFSKVKFIVVFDPVTDENIRLI</sequence>